<dbReference type="AlphaFoldDB" id="A0AAF0C359"/>
<feature type="chain" id="PRO_5042233222" evidence="1">
    <location>
        <begin position="22"/>
        <end position="89"/>
    </location>
</feature>
<dbReference type="Proteomes" id="UP000032568">
    <property type="component" value="Chromosome"/>
</dbReference>
<keyword evidence="3" id="KW-1185">Reference proteome</keyword>
<proteinExistence type="predicted"/>
<protein>
    <submittedName>
        <fullName evidence="2">Uncharacterized protein</fullName>
    </submittedName>
</protein>
<evidence type="ECO:0000313" key="3">
    <source>
        <dbReference type="Proteomes" id="UP000032568"/>
    </source>
</evidence>
<feature type="signal peptide" evidence="1">
    <location>
        <begin position="1"/>
        <end position="21"/>
    </location>
</feature>
<dbReference type="KEGG" id="tact:SG35_024175"/>
<name>A0AAF0C359_9GAMM</name>
<dbReference type="RefSeq" id="WP_044831357.1">
    <property type="nucleotide sequence ID" value="NZ_CP059735.1"/>
</dbReference>
<gene>
    <name evidence="2" type="ORF">SG35_024175</name>
</gene>
<reference evidence="2 3" key="2">
    <citation type="journal article" date="2022" name="Mar. Drugs">
        <title>Bioassay-Guided Fractionation Leads to the Detection of Cholic Acid Generated by the Rare Thalassomonas sp.</title>
        <authorList>
            <person name="Pheiffer F."/>
            <person name="Schneider Y.K."/>
            <person name="Hansen E.H."/>
            <person name="Andersen J.H."/>
            <person name="Isaksson J."/>
            <person name="Busche T."/>
            <person name="R C."/>
            <person name="Kalinowski J."/>
            <person name="Zyl L.V."/>
            <person name="Trindade M."/>
        </authorList>
    </citation>
    <scope>NUCLEOTIDE SEQUENCE [LARGE SCALE GENOMIC DNA]</scope>
    <source>
        <strain evidence="2 3">A5K-106</strain>
    </source>
</reference>
<organism evidence="2 3">
    <name type="scientific">Thalassomonas actiniarum</name>
    <dbReference type="NCBI Taxonomy" id="485447"/>
    <lineage>
        <taxon>Bacteria</taxon>
        <taxon>Pseudomonadati</taxon>
        <taxon>Pseudomonadota</taxon>
        <taxon>Gammaproteobacteria</taxon>
        <taxon>Alteromonadales</taxon>
        <taxon>Colwelliaceae</taxon>
        <taxon>Thalassomonas</taxon>
    </lineage>
</organism>
<sequence>MKSLVTVVMTGLFLTSLSVQANEEVSVKQAVENMMQQNAVQLNKQMQQENRQAIKKNLLSVQELSKANELLVQTGYFSGAKNNVQVNAK</sequence>
<evidence type="ECO:0000313" key="2">
    <source>
        <dbReference type="EMBL" id="WDD98334.1"/>
    </source>
</evidence>
<evidence type="ECO:0000256" key="1">
    <source>
        <dbReference type="SAM" id="SignalP"/>
    </source>
</evidence>
<dbReference type="EMBL" id="CP059735">
    <property type="protein sequence ID" value="WDD98334.1"/>
    <property type="molecule type" value="Genomic_DNA"/>
</dbReference>
<accession>A0AAF0C359</accession>
<keyword evidence="1" id="KW-0732">Signal</keyword>
<reference evidence="2 3" key="1">
    <citation type="journal article" date="2015" name="Genome Announc.">
        <title>Draft Genome Sequences of Marine Isolates of Thalassomonas viridans and Thalassomonas actiniarum.</title>
        <authorList>
            <person name="Olonade I."/>
            <person name="van Zyl L.J."/>
            <person name="Trindade M."/>
        </authorList>
    </citation>
    <scope>NUCLEOTIDE SEQUENCE [LARGE SCALE GENOMIC DNA]</scope>
    <source>
        <strain evidence="2 3">A5K-106</strain>
    </source>
</reference>